<dbReference type="NCBIfam" id="NF007980">
    <property type="entry name" value="PRK10707.1"/>
    <property type="match status" value="1"/>
</dbReference>
<reference evidence="8" key="2">
    <citation type="submission" date="2023-01" db="EMBL/GenBank/DDBJ databases">
        <title>Draft genome sequence of Devosia yakushimensis strain NBRC 103855.</title>
        <authorList>
            <person name="Sun Q."/>
            <person name="Mori K."/>
        </authorList>
    </citation>
    <scope>NUCLEOTIDE SEQUENCE</scope>
    <source>
        <strain evidence="8">NBRC 103855</strain>
    </source>
</reference>
<dbReference type="PANTHER" id="PTHR12992:SF11">
    <property type="entry name" value="MITOCHONDRIAL COENZYME A DIPHOSPHATASE NUDT8"/>
    <property type="match status" value="1"/>
</dbReference>
<reference evidence="8" key="1">
    <citation type="journal article" date="2014" name="Int. J. Syst. Evol. Microbiol.">
        <title>Complete genome of a new Firmicutes species belonging to the dominant human colonic microbiota ('Ruminococcus bicirculans') reveals two chromosomes and a selective capacity to utilize plant glucans.</title>
        <authorList>
            <consortium name="NISC Comparative Sequencing Program"/>
            <person name="Wegmann U."/>
            <person name="Louis P."/>
            <person name="Goesmann A."/>
            <person name="Henrissat B."/>
            <person name="Duncan S.H."/>
            <person name="Flint H.J."/>
        </authorList>
    </citation>
    <scope>NUCLEOTIDE SEQUENCE</scope>
    <source>
        <strain evidence="8">NBRC 103855</strain>
    </source>
</reference>
<dbReference type="InterPro" id="IPR000086">
    <property type="entry name" value="NUDIX_hydrolase_dom"/>
</dbReference>
<dbReference type="EMBL" id="BSNG01000001">
    <property type="protein sequence ID" value="GLQ08499.1"/>
    <property type="molecule type" value="Genomic_DNA"/>
</dbReference>
<dbReference type="Gene3D" id="3.90.79.10">
    <property type="entry name" value="Nucleoside Triphosphate Pyrophosphohydrolase"/>
    <property type="match status" value="1"/>
</dbReference>
<dbReference type="PANTHER" id="PTHR12992">
    <property type="entry name" value="NUDIX HYDROLASE"/>
    <property type="match status" value="1"/>
</dbReference>
<dbReference type="PROSITE" id="PS51462">
    <property type="entry name" value="NUDIX"/>
    <property type="match status" value="1"/>
</dbReference>
<evidence type="ECO:0000256" key="4">
    <source>
        <dbReference type="ARBA" id="ARBA00022801"/>
    </source>
</evidence>
<evidence type="ECO:0000256" key="6">
    <source>
        <dbReference type="ARBA" id="ARBA00023211"/>
    </source>
</evidence>
<dbReference type="InterPro" id="IPR015797">
    <property type="entry name" value="NUDIX_hydrolase-like_dom_sf"/>
</dbReference>
<comment type="caution">
    <text evidence="8">The sequence shown here is derived from an EMBL/GenBank/DDBJ whole genome shotgun (WGS) entry which is preliminary data.</text>
</comment>
<evidence type="ECO:0000256" key="3">
    <source>
        <dbReference type="ARBA" id="ARBA00022723"/>
    </source>
</evidence>
<evidence type="ECO:0000313" key="8">
    <source>
        <dbReference type="EMBL" id="GLQ08499.1"/>
    </source>
</evidence>
<evidence type="ECO:0000256" key="2">
    <source>
        <dbReference type="ARBA" id="ARBA00001946"/>
    </source>
</evidence>
<keyword evidence="5" id="KW-0460">Magnesium</keyword>
<keyword evidence="6" id="KW-0464">Manganese</keyword>
<evidence type="ECO:0000256" key="1">
    <source>
        <dbReference type="ARBA" id="ARBA00001936"/>
    </source>
</evidence>
<dbReference type="CDD" id="cd03426">
    <property type="entry name" value="NUDIX_CoAse_Nudt7"/>
    <property type="match status" value="1"/>
</dbReference>
<comment type="cofactor">
    <cofactor evidence="2">
        <name>Mg(2+)</name>
        <dbReference type="ChEBI" id="CHEBI:18420"/>
    </cofactor>
</comment>
<proteinExistence type="predicted"/>
<evidence type="ECO:0000259" key="7">
    <source>
        <dbReference type="PROSITE" id="PS51462"/>
    </source>
</evidence>
<dbReference type="Proteomes" id="UP001161406">
    <property type="component" value="Unassembled WGS sequence"/>
</dbReference>
<keyword evidence="3" id="KW-0479">Metal-binding</keyword>
<keyword evidence="9" id="KW-1185">Reference proteome</keyword>
<gene>
    <name evidence="8" type="ORF">GCM10007913_04310</name>
</gene>
<dbReference type="InterPro" id="IPR045121">
    <property type="entry name" value="CoAse"/>
</dbReference>
<accession>A0ABQ5UB85</accession>
<organism evidence="8 9">
    <name type="scientific">Devosia yakushimensis</name>
    <dbReference type="NCBI Taxonomy" id="470028"/>
    <lineage>
        <taxon>Bacteria</taxon>
        <taxon>Pseudomonadati</taxon>
        <taxon>Pseudomonadota</taxon>
        <taxon>Alphaproteobacteria</taxon>
        <taxon>Hyphomicrobiales</taxon>
        <taxon>Devosiaceae</taxon>
        <taxon>Devosia</taxon>
    </lineage>
</organism>
<name>A0ABQ5UB85_9HYPH</name>
<dbReference type="Pfam" id="PF00293">
    <property type="entry name" value="NUDIX"/>
    <property type="match status" value="1"/>
</dbReference>
<evidence type="ECO:0000256" key="5">
    <source>
        <dbReference type="ARBA" id="ARBA00022842"/>
    </source>
</evidence>
<sequence>MISWCLLSLDASVIDDLAARLLADPPALPAPDQLVPDWLPERSFDRPPVPAAVLIALIRRPEGHTVLYTERSPDLRAHSGQVAFPGGKVDAADSDAAAAALREAYEEVGMRRRDARILGFMPTYFTGTNYLITPVVAEVEPSGPFVPNPGEVHSVFEVPLQRILDPESYGRFRIKRNGKEHSTWQIDHDGHVIWGITANLTRQFRDLALGEAVP</sequence>
<keyword evidence="4" id="KW-0378">Hydrolase</keyword>
<comment type="cofactor">
    <cofactor evidence="1">
        <name>Mn(2+)</name>
        <dbReference type="ChEBI" id="CHEBI:29035"/>
    </cofactor>
</comment>
<dbReference type="SUPFAM" id="SSF55811">
    <property type="entry name" value="Nudix"/>
    <property type="match status" value="1"/>
</dbReference>
<feature type="domain" description="Nudix hydrolase" evidence="7">
    <location>
        <begin position="48"/>
        <end position="180"/>
    </location>
</feature>
<protein>
    <recommendedName>
        <fullName evidence="7">Nudix hydrolase domain-containing protein</fullName>
    </recommendedName>
</protein>
<evidence type="ECO:0000313" key="9">
    <source>
        <dbReference type="Proteomes" id="UP001161406"/>
    </source>
</evidence>